<reference evidence="10 11" key="2">
    <citation type="submission" date="2024-06" db="EMBL/GenBank/DDBJ databases">
        <title>Thioclava kandeliae sp. nov. from a rhizosphere soil sample of Kandelia candel in a mangrove.</title>
        <authorList>
            <person name="Mu T."/>
        </authorList>
    </citation>
    <scope>NUCLEOTIDE SEQUENCE [LARGE SCALE GENOMIC DNA]</scope>
    <source>
        <strain evidence="10 11">CPCC 100088</strain>
    </source>
</reference>
<evidence type="ECO:0000313" key="11">
    <source>
        <dbReference type="Proteomes" id="UP001438953"/>
    </source>
</evidence>
<accession>A0ABV1SJ24</accession>
<dbReference type="EMBL" id="JAYWLC010000012">
    <property type="protein sequence ID" value="MER5172900.1"/>
    <property type="molecule type" value="Genomic_DNA"/>
</dbReference>
<keyword evidence="7 8" id="KW-0472">Membrane</keyword>
<evidence type="ECO:0000256" key="4">
    <source>
        <dbReference type="ARBA" id="ARBA00022475"/>
    </source>
</evidence>
<comment type="caution">
    <text evidence="10">The sequence shown here is derived from an EMBL/GenBank/DDBJ whole genome shotgun (WGS) entry which is preliminary data.</text>
</comment>
<evidence type="ECO:0000256" key="9">
    <source>
        <dbReference type="SAM" id="Phobius"/>
    </source>
</evidence>
<keyword evidence="5 9" id="KW-0812">Transmembrane</keyword>
<evidence type="ECO:0000256" key="6">
    <source>
        <dbReference type="ARBA" id="ARBA00022989"/>
    </source>
</evidence>
<feature type="transmembrane region" description="Helical" evidence="9">
    <location>
        <begin position="51"/>
        <end position="71"/>
    </location>
</feature>
<dbReference type="PIRSF" id="PIRSF016661">
    <property type="entry name" value="BioY"/>
    <property type="match status" value="1"/>
</dbReference>
<protein>
    <recommendedName>
        <fullName evidence="8">Biotin transporter</fullName>
    </recommendedName>
</protein>
<sequence length="181" mass="18293">MERNLTMVALFAALIAALGLVPSLTLGFGVPITAQTLGVMLAGTVLGAKRGALAALLIVVLVALGLPLLAGGRGGLGIFTSPTAGFLLGWPLGAFVTGLITDKTRQLPLSVSAIIGAVIGGIGIVYLCGVIGMSIVLDKTLIEATWLVTAFIPGDVVKAVLAGFITQGLAKARPQSVLTRH</sequence>
<gene>
    <name evidence="10" type="ORF">VSX56_14070</name>
</gene>
<feature type="transmembrane region" description="Helical" evidence="9">
    <location>
        <begin position="83"/>
        <end position="101"/>
    </location>
</feature>
<comment type="subcellular location">
    <subcellularLocation>
        <location evidence="1 8">Cell membrane</location>
        <topology evidence="1 8">Multi-pass membrane protein</topology>
    </subcellularLocation>
</comment>
<proteinExistence type="inferred from homology"/>
<dbReference type="Proteomes" id="UP001438953">
    <property type="component" value="Unassembled WGS sequence"/>
</dbReference>
<comment type="similarity">
    <text evidence="2 8">Belongs to the BioY family.</text>
</comment>
<dbReference type="PANTHER" id="PTHR34295">
    <property type="entry name" value="BIOTIN TRANSPORTER BIOY"/>
    <property type="match status" value="1"/>
</dbReference>
<dbReference type="RefSeq" id="WP_339115330.1">
    <property type="nucleotide sequence ID" value="NZ_JAYWLC010000012.1"/>
</dbReference>
<dbReference type="Gene3D" id="1.10.1760.20">
    <property type="match status" value="1"/>
</dbReference>
<dbReference type="PANTHER" id="PTHR34295:SF4">
    <property type="entry name" value="BIOTIN TRANSPORTER BIOY-RELATED"/>
    <property type="match status" value="1"/>
</dbReference>
<dbReference type="Pfam" id="PF02632">
    <property type="entry name" value="BioY"/>
    <property type="match status" value="1"/>
</dbReference>
<keyword evidence="11" id="KW-1185">Reference proteome</keyword>
<feature type="transmembrane region" description="Helical" evidence="9">
    <location>
        <begin position="113"/>
        <end position="137"/>
    </location>
</feature>
<organism evidence="10 11">
    <name type="scientific">Thioclava kandeliae</name>
    <dbReference type="NCBI Taxonomy" id="3070818"/>
    <lineage>
        <taxon>Bacteria</taxon>
        <taxon>Pseudomonadati</taxon>
        <taxon>Pseudomonadota</taxon>
        <taxon>Alphaproteobacteria</taxon>
        <taxon>Rhodobacterales</taxon>
        <taxon>Paracoccaceae</taxon>
        <taxon>Thioclava</taxon>
    </lineage>
</organism>
<keyword evidence="4 8" id="KW-1003">Cell membrane</keyword>
<evidence type="ECO:0000256" key="8">
    <source>
        <dbReference type="PIRNR" id="PIRNR016661"/>
    </source>
</evidence>
<name>A0ABV1SJ24_9RHOB</name>
<reference evidence="10 11" key="1">
    <citation type="submission" date="2024-01" db="EMBL/GenBank/DDBJ databases">
        <authorList>
            <person name="Deng Y."/>
            <person name="Su J."/>
        </authorList>
    </citation>
    <scope>NUCLEOTIDE SEQUENCE [LARGE SCALE GENOMIC DNA]</scope>
    <source>
        <strain evidence="10 11">CPCC 100088</strain>
    </source>
</reference>
<keyword evidence="6 9" id="KW-1133">Transmembrane helix</keyword>
<evidence type="ECO:0000313" key="10">
    <source>
        <dbReference type="EMBL" id="MER5172900.1"/>
    </source>
</evidence>
<keyword evidence="3 8" id="KW-0813">Transport</keyword>
<evidence type="ECO:0000256" key="5">
    <source>
        <dbReference type="ARBA" id="ARBA00022692"/>
    </source>
</evidence>
<evidence type="ECO:0000256" key="2">
    <source>
        <dbReference type="ARBA" id="ARBA00010692"/>
    </source>
</evidence>
<evidence type="ECO:0000256" key="7">
    <source>
        <dbReference type="ARBA" id="ARBA00023136"/>
    </source>
</evidence>
<dbReference type="InterPro" id="IPR003784">
    <property type="entry name" value="BioY"/>
</dbReference>
<evidence type="ECO:0000256" key="3">
    <source>
        <dbReference type="ARBA" id="ARBA00022448"/>
    </source>
</evidence>
<evidence type="ECO:0000256" key="1">
    <source>
        <dbReference type="ARBA" id="ARBA00004651"/>
    </source>
</evidence>